<dbReference type="Gene3D" id="2.115.10.20">
    <property type="entry name" value="Glycosyl hydrolase domain, family 43"/>
    <property type="match status" value="1"/>
</dbReference>
<dbReference type="NCBIfam" id="TIGR04183">
    <property type="entry name" value="Por_Secre_tail"/>
    <property type="match status" value="1"/>
</dbReference>
<evidence type="ECO:0008006" key="10">
    <source>
        <dbReference type="Google" id="ProtNLM"/>
    </source>
</evidence>
<comment type="caution">
    <text evidence="8">The sequence shown here is derived from an EMBL/GenBank/DDBJ whole genome shotgun (WGS) entry which is preliminary data.</text>
</comment>
<evidence type="ECO:0000256" key="2">
    <source>
        <dbReference type="ARBA" id="ARBA00009865"/>
    </source>
</evidence>
<dbReference type="CDD" id="cd08998">
    <property type="entry name" value="GH43_Arb43a-like"/>
    <property type="match status" value="1"/>
</dbReference>
<dbReference type="Proteomes" id="UP000632273">
    <property type="component" value="Unassembled WGS sequence"/>
</dbReference>
<accession>A0ABQ1UPG1</accession>
<dbReference type="PANTHER" id="PTHR43301:SF3">
    <property type="entry name" value="ARABINAN ENDO-1,5-ALPHA-L-ARABINOSIDASE A-RELATED"/>
    <property type="match status" value="1"/>
</dbReference>
<dbReference type="SUPFAM" id="SSF50370">
    <property type="entry name" value="Ricin B-like lectins"/>
    <property type="match status" value="1"/>
</dbReference>
<dbReference type="SUPFAM" id="SSF75005">
    <property type="entry name" value="Arabinanase/levansucrase/invertase"/>
    <property type="match status" value="1"/>
</dbReference>
<sequence>MFLFITSCLAIQQVYALQGANGAHDPSTIVKSGNTYWIFTTGDGVYGMYSTDLVSWTPGPRPVFPIGTWPSWINAKVPGFAGNFWAPECKFMNGKYYLYYSCSTFGSRVSAIGLATNVTLDPASPNYKWEDQGEVVSTNASSAVNAIDPALFEDADGKLWLTYGSFFGGIRMTQLDKTTGKPLDLGTQYALANGGVEAPYVIRNGSYYYLFVNRGACCQGVNSTYNVQVGRSASPTGPYLDKNGVNLNSNGGTTILATAGHYIGPGQVGVYQENGVTYVSHHYYEGFENGAPKLSLASLLWDAAQWPVLTRDWVAAGRYQITSSNSPLVWDAWGCTGTAGQAIAQGTNANLACQQWDFTSLGNGEYKITNALGGLAAEVASCSPYLGSKLQLNAYSGLLCQQFKIERANNGSYVFASVNGNRVVEVPNASQTPGVQLGLWDYNGCNCQRWTLGNAIVTANATSKLPELAIYPSPVTQGKFTVELGTLKLTGPVRVEVLSVQGQMVYQQQFNPQPRLEVAVDKPLAAGMYLVRLKTSSGQLTKKIVVE</sequence>
<comment type="pathway">
    <text evidence="1">Glycan metabolism; L-arabinan degradation.</text>
</comment>
<feature type="domain" description="Ricin B lectin" evidence="6">
    <location>
        <begin position="400"/>
        <end position="452"/>
    </location>
</feature>
<dbReference type="InterPro" id="IPR050727">
    <property type="entry name" value="GH43_arabinanases"/>
</dbReference>
<name>A0ABQ1UPG1_9BACT</name>
<dbReference type="InterPro" id="IPR006710">
    <property type="entry name" value="Glyco_hydro_43"/>
</dbReference>
<proteinExistence type="inferred from homology"/>
<evidence type="ECO:0000256" key="4">
    <source>
        <dbReference type="ARBA" id="ARBA00023295"/>
    </source>
</evidence>
<evidence type="ECO:0000256" key="1">
    <source>
        <dbReference type="ARBA" id="ARBA00004834"/>
    </source>
</evidence>
<reference evidence="9" key="1">
    <citation type="journal article" date="2019" name="Int. J. Syst. Evol. Microbiol.">
        <title>The Global Catalogue of Microorganisms (GCM) 10K type strain sequencing project: providing services to taxonomists for standard genome sequencing and annotation.</title>
        <authorList>
            <consortium name="The Broad Institute Genomics Platform"/>
            <consortium name="The Broad Institute Genome Sequencing Center for Infectious Disease"/>
            <person name="Wu L."/>
            <person name="Ma J."/>
        </authorList>
    </citation>
    <scope>NUCLEOTIDE SEQUENCE [LARGE SCALE GENOMIC DNA]</scope>
    <source>
        <strain evidence="9">CGMCC 1.15197</strain>
    </source>
</reference>
<dbReference type="EMBL" id="BMHT01000007">
    <property type="protein sequence ID" value="GGF21943.1"/>
    <property type="molecule type" value="Genomic_DNA"/>
</dbReference>
<evidence type="ECO:0000313" key="9">
    <source>
        <dbReference type="Proteomes" id="UP000632273"/>
    </source>
</evidence>
<dbReference type="Pfam" id="PF14200">
    <property type="entry name" value="RicinB_lectin_2"/>
    <property type="match status" value="1"/>
</dbReference>
<dbReference type="InterPro" id="IPR023296">
    <property type="entry name" value="Glyco_hydro_beta-prop_sf"/>
</dbReference>
<organism evidence="8 9">
    <name type="scientific">Hymenobacter cavernae</name>
    <dbReference type="NCBI Taxonomy" id="2044852"/>
    <lineage>
        <taxon>Bacteria</taxon>
        <taxon>Pseudomonadati</taxon>
        <taxon>Bacteroidota</taxon>
        <taxon>Cytophagia</taxon>
        <taxon>Cytophagales</taxon>
        <taxon>Hymenobacteraceae</taxon>
        <taxon>Hymenobacter</taxon>
    </lineage>
</organism>
<evidence type="ECO:0000313" key="8">
    <source>
        <dbReference type="EMBL" id="GGF21943.1"/>
    </source>
</evidence>
<dbReference type="InterPro" id="IPR026444">
    <property type="entry name" value="Secre_tail"/>
</dbReference>
<dbReference type="Gene3D" id="2.80.10.50">
    <property type="match status" value="2"/>
</dbReference>
<protein>
    <recommendedName>
        <fullName evidence="10">T9SS C-terminal target domain-containing protein</fullName>
    </recommendedName>
</protein>
<dbReference type="InterPro" id="IPR035992">
    <property type="entry name" value="Ricin_B-like_lectins"/>
</dbReference>
<feature type="domain" description="Secretion system C-terminal sorting" evidence="7">
    <location>
        <begin position="470"/>
        <end position="546"/>
    </location>
</feature>
<dbReference type="PROSITE" id="PS50231">
    <property type="entry name" value="RICIN_B_LECTIN"/>
    <property type="match status" value="1"/>
</dbReference>
<keyword evidence="4 5" id="KW-0326">Glycosidase</keyword>
<dbReference type="Pfam" id="PF18962">
    <property type="entry name" value="Por_Secre_tail"/>
    <property type="match status" value="1"/>
</dbReference>
<evidence type="ECO:0000259" key="6">
    <source>
        <dbReference type="Pfam" id="PF14200"/>
    </source>
</evidence>
<keyword evidence="9" id="KW-1185">Reference proteome</keyword>
<evidence type="ECO:0000256" key="5">
    <source>
        <dbReference type="RuleBase" id="RU361187"/>
    </source>
</evidence>
<gene>
    <name evidence="8" type="ORF">GCM10011383_36960</name>
</gene>
<keyword evidence="3 5" id="KW-0378">Hydrolase</keyword>
<dbReference type="PANTHER" id="PTHR43301">
    <property type="entry name" value="ARABINAN ENDO-1,5-ALPHA-L-ARABINOSIDASE"/>
    <property type="match status" value="1"/>
</dbReference>
<dbReference type="Pfam" id="PF04616">
    <property type="entry name" value="Glyco_hydro_43"/>
    <property type="match status" value="1"/>
</dbReference>
<evidence type="ECO:0000256" key="3">
    <source>
        <dbReference type="ARBA" id="ARBA00022801"/>
    </source>
</evidence>
<dbReference type="CDD" id="cd00161">
    <property type="entry name" value="beta-trefoil_Ricin-like"/>
    <property type="match status" value="1"/>
</dbReference>
<comment type="similarity">
    <text evidence="2 5">Belongs to the glycosyl hydrolase 43 family.</text>
</comment>
<dbReference type="InterPro" id="IPR000772">
    <property type="entry name" value="Ricin_B_lectin"/>
</dbReference>
<evidence type="ECO:0000259" key="7">
    <source>
        <dbReference type="Pfam" id="PF18962"/>
    </source>
</evidence>